<reference evidence="1 2" key="1">
    <citation type="submission" date="2015-06" db="EMBL/GenBank/DDBJ databases">
        <title>Marinobacter subterrani, a genetically tractable neutrophilic iron-oxidizing strain isolated from the Soudan Iron Mine.</title>
        <authorList>
            <person name="Bonis B.M."/>
            <person name="Gralnick J.A."/>
        </authorList>
    </citation>
    <scope>NUCLEOTIDE SEQUENCE [LARGE SCALE GENOMIC DNA]</scope>
    <source>
        <strain evidence="1 2">JG233</strain>
    </source>
</reference>
<organism evidence="1 2">
    <name type="scientific">Marinobacter subterrani</name>
    <dbReference type="NCBI Taxonomy" id="1658765"/>
    <lineage>
        <taxon>Bacteria</taxon>
        <taxon>Pseudomonadati</taxon>
        <taxon>Pseudomonadota</taxon>
        <taxon>Gammaproteobacteria</taxon>
        <taxon>Pseudomonadales</taxon>
        <taxon>Marinobacteraceae</taxon>
        <taxon>Marinobacter</taxon>
    </lineage>
</organism>
<sequence>MSDQQLQNLIKMINQISINNLHHGDEDQAAEVVTTHIRKFWARSMKQQIIAYAESDGLELSSVSRLAVKRLAEPQTA</sequence>
<name>A0A0J7J444_9GAMM</name>
<dbReference type="OrthoDB" id="8527650at2"/>
<dbReference type="AlphaFoldDB" id="A0A0J7J444"/>
<accession>A0A0J7J444</accession>
<gene>
    <name evidence="1" type="ORF">Msub_20173</name>
</gene>
<dbReference type="InterPro" id="IPR021074">
    <property type="entry name" value="Formate_DH_dsu"/>
</dbReference>
<dbReference type="STRING" id="1658765.Msub_20173"/>
<protein>
    <submittedName>
        <fullName evidence="1">NADH-dependent formate dehydrogenase delta subunit FdsD</fullName>
        <ecNumber evidence="1">1.2.1.2</ecNumber>
    </submittedName>
</protein>
<dbReference type="Pfam" id="PF11390">
    <property type="entry name" value="FdsD"/>
    <property type="match status" value="1"/>
</dbReference>
<proteinExistence type="predicted"/>
<comment type="caution">
    <text evidence="1">The sequence shown here is derived from an EMBL/GenBank/DDBJ whole genome shotgun (WGS) entry which is preliminary data.</text>
</comment>
<dbReference type="RefSeq" id="WP_048497291.1">
    <property type="nucleotide sequence ID" value="NZ_JADQCF010000019.1"/>
</dbReference>
<dbReference type="EMBL" id="LFBU01000002">
    <property type="protein sequence ID" value="KMQ72977.1"/>
    <property type="molecule type" value="Genomic_DNA"/>
</dbReference>
<dbReference type="GO" id="GO:0016491">
    <property type="term" value="F:oxidoreductase activity"/>
    <property type="evidence" value="ECO:0007669"/>
    <property type="project" value="UniProtKB-KW"/>
</dbReference>
<evidence type="ECO:0000313" key="1">
    <source>
        <dbReference type="EMBL" id="KMQ72977.1"/>
    </source>
</evidence>
<keyword evidence="1" id="KW-0560">Oxidoreductase</keyword>
<dbReference type="PATRIC" id="fig|1658765.3.peg.3439"/>
<evidence type="ECO:0000313" key="2">
    <source>
        <dbReference type="Proteomes" id="UP000036102"/>
    </source>
</evidence>
<dbReference type="EC" id="1.2.1.2" evidence="1"/>
<dbReference type="Proteomes" id="UP000036102">
    <property type="component" value="Unassembled WGS sequence"/>
</dbReference>
<keyword evidence="2" id="KW-1185">Reference proteome</keyword>